<dbReference type="UniPathway" id="UPA00050">
    <property type="reaction ID" value="UER00064"/>
</dbReference>
<keyword evidence="4 8" id="KW-0547">Nucleotide-binding</keyword>
<dbReference type="Gene3D" id="3.30.200.20">
    <property type="entry name" value="Phosphorylase Kinase, domain 1"/>
    <property type="match status" value="1"/>
</dbReference>
<dbReference type="CDD" id="cd05153">
    <property type="entry name" value="HomoserineK_II"/>
    <property type="match status" value="1"/>
</dbReference>
<dbReference type="GO" id="GO:0004413">
    <property type="term" value="F:homoserine kinase activity"/>
    <property type="evidence" value="ECO:0007669"/>
    <property type="project" value="UniProtKB-UniRule"/>
</dbReference>
<dbReference type="PANTHER" id="PTHR21064:SF6">
    <property type="entry name" value="AMINOGLYCOSIDE PHOSPHOTRANSFERASE DOMAIN-CONTAINING PROTEIN"/>
    <property type="match status" value="1"/>
</dbReference>
<dbReference type="OrthoDB" id="9777460at2"/>
<comment type="similarity">
    <text evidence="7 8">Belongs to the pseudomonas-type ThrB family.</text>
</comment>
<sequence length="326" mass="36013">MAVYTDVAADDLADFLKSYDVGELLSYKGIAEGVENSNFLLHTSKGAYILTLYEKRVAADDLPYFLGLMAHLCARGVNCPQPQKNRDGEVYASLAGRPAAIINFLEGMWPRRPNVMHCAGVGEALARMHVAGRDFPLVRKNNLSVDGWRGLLALAAPRADTVQPGLRAFLQTELDYLVAHWPTDLPEGVIHADLFPDNVFFLGDKLSGLIDFPFACNDMLAYDVAICLNAWCFEPDLSFNATKARAFLNAYEAVRPLTAAERAAFPLLARGASIRFLLTRLVDFLNVPEGAFVKPKDPVEYVRKLRFHQSVTSMADYGVEVARQPA</sequence>
<dbReference type="RefSeq" id="WP_068729319.1">
    <property type="nucleotide sequence ID" value="NZ_LVYV01000001.1"/>
</dbReference>
<keyword evidence="3 8" id="KW-0791">Threonine biosynthesis</keyword>
<dbReference type="InterPro" id="IPR005280">
    <property type="entry name" value="Homoserine_kinase_II"/>
</dbReference>
<keyword evidence="6 8" id="KW-0067">ATP-binding</keyword>
<comment type="caution">
    <text evidence="11">The sequence shown here is derived from an EMBL/GenBank/DDBJ whole genome shotgun (WGS) entry which is preliminary data.</text>
</comment>
<organism evidence="11 12">
    <name type="scientific">Tardiphaga robiniae</name>
    <dbReference type="NCBI Taxonomy" id="943830"/>
    <lineage>
        <taxon>Bacteria</taxon>
        <taxon>Pseudomonadati</taxon>
        <taxon>Pseudomonadota</taxon>
        <taxon>Alphaproteobacteria</taxon>
        <taxon>Hyphomicrobiales</taxon>
        <taxon>Nitrobacteraceae</taxon>
        <taxon>Tardiphaga</taxon>
    </lineage>
</organism>
<comment type="pathway">
    <text evidence="8">Amino-acid biosynthesis; L-threonine biosynthesis; L-threonine from L-aspartate: step 4/5.</text>
</comment>
<dbReference type="Proteomes" id="UP000076574">
    <property type="component" value="Unassembled WGS sequence"/>
</dbReference>
<dbReference type="InterPro" id="IPR050249">
    <property type="entry name" value="Pseudomonas-type_ThrB"/>
</dbReference>
<evidence type="ECO:0000259" key="10">
    <source>
        <dbReference type="Pfam" id="PF01636"/>
    </source>
</evidence>
<evidence type="ECO:0000256" key="7">
    <source>
        <dbReference type="ARBA" id="ARBA00038240"/>
    </source>
</evidence>
<gene>
    <name evidence="8" type="primary">thrB</name>
    <name evidence="11" type="ORF">A4A58_02010</name>
</gene>
<evidence type="ECO:0000313" key="12">
    <source>
        <dbReference type="Proteomes" id="UP000076574"/>
    </source>
</evidence>
<evidence type="ECO:0000256" key="6">
    <source>
        <dbReference type="ARBA" id="ARBA00022840"/>
    </source>
</evidence>
<evidence type="ECO:0000256" key="3">
    <source>
        <dbReference type="ARBA" id="ARBA00022697"/>
    </source>
</evidence>
<dbReference type="STRING" id="943830.A4A58_02010"/>
<dbReference type="AlphaFoldDB" id="A0A164AT09"/>
<dbReference type="EC" id="2.7.1.39" evidence="8 9"/>
<reference evidence="11 12" key="1">
    <citation type="submission" date="2016-03" db="EMBL/GenBank/DDBJ databases">
        <title>Microsymbionts genomes from the relict species Vavilovia formosa (Stev.) Fed.</title>
        <authorList>
            <person name="Kopat V."/>
            <person name="Chirak E."/>
            <person name="Kimeklis A."/>
            <person name="Andronov E."/>
        </authorList>
    </citation>
    <scope>NUCLEOTIDE SEQUENCE [LARGE SCALE GENOMIC DNA]</scope>
    <source>
        <strain evidence="11 12">Vaf07</strain>
    </source>
</reference>
<evidence type="ECO:0000256" key="2">
    <source>
        <dbReference type="ARBA" id="ARBA00022679"/>
    </source>
</evidence>
<evidence type="ECO:0000256" key="1">
    <source>
        <dbReference type="ARBA" id="ARBA00022605"/>
    </source>
</evidence>
<dbReference type="SUPFAM" id="SSF56112">
    <property type="entry name" value="Protein kinase-like (PK-like)"/>
    <property type="match status" value="1"/>
</dbReference>
<feature type="domain" description="Aminoglycoside phosphotransferase" evidence="10">
    <location>
        <begin position="27"/>
        <end position="257"/>
    </location>
</feature>
<keyword evidence="2 8" id="KW-0808">Transferase</keyword>
<keyword evidence="12" id="KW-1185">Reference proteome</keyword>
<evidence type="ECO:0000256" key="9">
    <source>
        <dbReference type="NCBIfam" id="TIGR00938"/>
    </source>
</evidence>
<evidence type="ECO:0000313" key="11">
    <source>
        <dbReference type="EMBL" id="KZD25250.1"/>
    </source>
</evidence>
<protein>
    <recommendedName>
        <fullName evidence="8 9">Homoserine kinase</fullName>
        <shortName evidence="8">HK</shortName>
        <shortName evidence="8">HSK</shortName>
        <ecNumber evidence="8 9">2.7.1.39</ecNumber>
    </recommendedName>
</protein>
<dbReference type="Pfam" id="PF01636">
    <property type="entry name" value="APH"/>
    <property type="match status" value="1"/>
</dbReference>
<dbReference type="GO" id="GO:0009088">
    <property type="term" value="P:threonine biosynthetic process"/>
    <property type="evidence" value="ECO:0007669"/>
    <property type="project" value="UniProtKB-UniRule"/>
</dbReference>
<dbReference type="EMBL" id="LVYV01000001">
    <property type="protein sequence ID" value="KZD25250.1"/>
    <property type="molecule type" value="Genomic_DNA"/>
</dbReference>
<proteinExistence type="inferred from homology"/>
<comment type="catalytic activity">
    <reaction evidence="8">
        <text>L-homoserine + ATP = O-phospho-L-homoserine + ADP + H(+)</text>
        <dbReference type="Rhea" id="RHEA:13985"/>
        <dbReference type="ChEBI" id="CHEBI:15378"/>
        <dbReference type="ChEBI" id="CHEBI:30616"/>
        <dbReference type="ChEBI" id="CHEBI:57476"/>
        <dbReference type="ChEBI" id="CHEBI:57590"/>
        <dbReference type="ChEBI" id="CHEBI:456216"/>
        <dbReference type="EC" id="2.7.1.39"/>
    </reaction>
</comment>
<keyword evidence="5 8" id="KW-0418">Kinase</keyword>
<name>A0A164AT09_9BRAD</name>
<evidence type="ECO:0000256" key="4">
    <source>
        <dbReference type="ARBA" id="ARBA00022741"/>
    </source>
</evidence>
<keyword evidence="1 8" id="KW-0028">Amino-acid biosynthesis</keyword>
<dbReference type="GO" id="GO:0005524">
    <property type="term" value="F:ATP binding"/>
    <property type="evidence" value="ECO:0007669"/>
    <property type="project" value="UniProtKB-KW"/>
</dbReference>
<dbReference type="NCBIfam" id="TIGR00938">
    <property type="entry name" value="thrB_alt"/>
    <property type="match status" value="1"/>
</dbReference>
<evidence type="ECO:0000256" key="5">
    <source>
        <dbReference type="ARBA" id="ARBA00022777"/>
    </source>
</evidence>
<dbReference type="HAMAP" id="MF_00301">
    <property type="entry name" value="Homoser_kinase_2"/>
    <property type="match status" value="1"/>
</dbReference>
<accession>A0A164AT09</accession>
<dbReference type="InterPro" id="IPR002575">
    <property type="entry name" value="Aminoglycoside_PTrfase"/>
</dbReference>
<dbReference type="PANTHER" id="PTHR21064">
    <property type="entry name" value="AMINOGLYCOSIDE PHOSPHOTRANSFERASE DOMAIN-CONTAINING PROTEIN-RELATED"/>
    <property type="match status" value="1"/>
</dbReference>
<dbReference type="InterPro" id="IPR011009">
    <property type="entry name" value="Kinase-like_dom_sf"/>
</dbReference>
<dbReference type="NCBIfam" id="NF003558">
    <property type="entry name" value="PRK05231.1"/>
    <property type="match status" value="1"/>
</dbReference>
<evidence type="ECO:0000256" key="8">
    <source>
        <dbReference type="HAMAP-Rule" id="MF_00301"/>
    </source>
</evidence>
<dbReference type="Gene3D" id="3.90.1200.10">
    <property type="match status" value="1"/>
</dbReference>